<dbReference type="CDD" id="cd07956">
    <property type="entry name" value="Anticodon_Ia_Arg"/>
    <property type="match status" value="1"/>
</dbReference>
<dbReference type="SMART" id="SM00836">
    <property type="entry name" value="DALR_1"/>
    <property type="match status" value="1"/>
</dbReference>
<dbReference type="PANTHER" id="PTHR11956:SF11">
    <property type="entry name" value="ARGININE--TRNA LIGASE, MITOCHONDRIAL-RELATED"/>
    <property type="match status" value="1"/>
</dbReference>
<keyword evidence="6" id="KW-0648">Protein biosynthesis</keyword>
<dbReference type="FunFam" id="3.40.50.620:FF:000058">
    <property type="entry name" value="Mitochondrial arginyl-tRNA synthetase"/>
    <property type="match status" value="1"/>
</dbReference>
<dbReference type="CDD" id="cd11051">
    <property type="entry name" value="CYP59-like"/>
    <property type="match status" value="1"/>
</dbReference>
<dbReference type="InterPro" id="IPR001128">
    <property type="entry name" value="Cyt_P450"/>
</dbReference>
<dbReference type="GO" id="GO:0005739">
    <property type="term" value="C:mitochondrion"/>
    <property type="evidence" value="ECO:0007669"/>
    <property type="project" value="TreeGrafter"/>
</dbReference>
<dbReference type="InterPro" id="IPR001278">
    <property type="entry name" value="Arg-tRNA-ligase"/>
</dbReference>
<dbReference type="AlphaFoldDB" id="A0AAD4ET35"/>
<dbReference type="Proteomes" id="UP001197093">
    <property type="component" value="Unassembled WGS sequence"/>
</dbReference>
<dbReference type="Gene3D" id="1.10.630.10">
    <property type="entry name" value="Cytochrome P450"/>
    <property type="match status" value="1"/>
</dbReference>
<organism evidence="11 12">
    <name type="scientific">Staphylotrichum longicolle</name>
    <dbReference type="NCBI Taxonomy" id="669026"/>
    <lineage>
        <taxon>Eukaryota</taxon>
        <taxon>Fungi</taxon>
        <taxon>Dikarya</taxon>
        <taxon>Ascomycota</taxon>
        <taxon>Pezizomycotina</taxon>
        <taxon>Sordariomycetes</taxon>
        <taxon>Sordariomycetidae</taxon>
        <taxon>Sordariales</taxon>
        <taxon>Chaetomiaceae</taxon>
        <taxon>Staphylotrichum</taxon>
    </lineage>
</organism>
<name>A0AAD4ET35_9PEZI</name>
<dbReference type="GO" id="GO:0004814">
    <property type="term" value="F:arginine-tRNA ligase activity"/>
    <property type="evidence" value="ECO:0007669"/>
    <property type="project" value="UniProtKB-EC"/>
</dbReference>
<keyword evidence="5" id="KW-0067">ATP-binding</keyword>
<comment type="caution">
    <text evidence="11">The sequence shown here is derived from an EMBL/GenBank/DDBJ whole genome shotgun (WGS) entry which is preliminary data.</text>
</comment>
<dbReference type="GO" id="GO:0005524">
    <property type="term" value="F:ATP binding"/>
    <property type="evidence" value="ECO:0007669"/>
    <property type="project" value="UniProtKB-KW"/>
</dbReference>
<keyword evidence="7" id="KW-0030">Aminoacyl-tRNA synthetase</keyword>
<dbReference type="GO" id="GO:0006420">
    <property type="term" value="P:arginyl-tRNA aminoacylation"/>
    <property type="evidence" value="ECO:0007669"/>
    <property type="project" value="InterPro"/>
</dbReference>
<dbReference type="GO" id="GO:0016705">
    <property type="term" value="F:oxidoreductase activity, acting on paired donors, with incorporation or reduction of molecular oxygen"/>
    <property type="evidence" value="ECO:0007669"/>
    <property type="project" value="InterPro"/>
</dbReference>
<evidence type="ECO:0000256" key="6">
    <source>
        <dbReference type="ARBA" id="ARBA00022917"/>
    </source>
</evidence>
<proteinExistence type="inferred from homology"/>
<evidence type="ECO:0000256" key="1">
    <source>
        <dbReference type="ARBA" id="ARBA00005594"/>
    </source>
</evidence>
<comment type="catalytic activity">
    <reaction evidence="9">
        <text>tRNA(Arg) + L-arginine + ATP = L-arginyl-tRNA(Arg) + AMP + diphosphate</text>
        <dbReference type="Rhea" id="RHEA:20301"/>
        <dbReference type="Rhea" id="RHEA-COMP:9658"/>
        <dbReference type="Rhea" id="RHEA-COMP:9673"/>
        <dbReference type="ChEBI" id="CHEBI:30616"/>
        <dbReference type="ChEBI" id="CHEBI:32682"/>
        <dbReference type="ChEBI" id="CHEBI:33019"/>
        <dbReference type="ChEBI" id="CHEBI:78442"/>
        <dbReference type="ChEBI" id="CHEBI:78513"/>
        <dbReference type="ChEBI" id="CHEBI:456215"/>
        <dbReference type="EC" id="6.1.1.19"/>
    </reaction>
</comment>
<dbReference type="GO" id="GO:0032543">
    <property type="term" value="P:mitochondrial translation"/>
    <property type="evidence" value="ECO:0007669"/>
    <property type="project" value="TreeGrafter"/>
</dbReference>
<accession>A0AAD4ET35</accession>
<dbReference type="NCBIfam" id="TIGR00456">
    <property type="entry name" value="argS"/>
    <property type="match status" value="1"/>
</dbReference>
<dbReference type="SUPFAM" id="SSF47323">
    <property type="entry name" value="Anticodon-binding domain of a subclass of class I aminoacyl-tRNA synthetases"/>
    <property type="match status" value="1"/>
</dbReference>
<sequence>MSTSTLDGLNALLSQLGADPIPKISGLAAHPLSRPIDIYRVYLADIVARLIGCEAPLVYESLQSPTSTANGDLVLPVPRLRLKDGKKPADQCSNLEAAFPESHPLFRKPKATGIHLPLYFSPLSLSRLVLPYIFQRQQAYGSNLDTGLRNDPTAPATTDRKKVIIEFSSPNIAKEFHAGHLRSTIIGAFVSNLYQSMDWDVVKINYLGDWGKQFGLLAVGWQRFGSEDELARQPLKHLLDVYARINAAFKPEQEASKRARDEGRDTAEIESQGLFAERNAFFRRMEDGDAEALALWSRFRDISIDRYVATYARLNIGFDEYSGESQVKTETIKRVEALLQENGVYTEHNGSWAIDFEKHGSKGLGLAVVRGRTGTTTYLLRDVAAVLDREAKYAFDKMIYVVSTEQDLYFRRVFRTLELIGRADLASRLQHVNFGKVVSLSSRLGTVQLLSDILDQSRDALHEVMRRNTVKYAQVADPDAVAEAVGISAVMVQDMSGKRINNYPFDISRMTSFEGDTGPYLQYCHARLNSILRKAGLTRDDLVDHLSQHPDGLDADVLSKQHCVDLLRLMAQYPDVTATALRNLEPSTVLTYLFRLTHQLSSCYDVLQVVGAEGGRDVMLARAALYEGARQVLENGMRLLGLSPVESKQPPFEALCKAHEKDSMDSIIYLDMWPFADPMMVVCSPVLAVQTCQEHDLPKPPILHAFFNPLVGFDNLFTMNGPEWKRSRALFNSGFSAGYILQQTPHVVDEAEVYVDVLREHARKGDMFSLDDVTCWYTMDIIGAVTLDSRLQSQRQHNPLATAMRRQIRWHVLDNEWNLFIRWNPARPFVQWYNNRQMDAYIASELDKRYAEWKEDESTASSRSIIHLALAGHMATQTTHPRPPRLDAAFKRWATVQIRLFLFAGHDSTSSTICYCFHLLQSHPAALAKLLAEHTAVFGADPSLTPSLLRSNPHLLNNLPYTTAVIKESLRLFPPASAMRGGREGVALTDARGNAYPTAGTNIWVLHSAVQRNAKYWPEPDAFLPERWLVGPEDPLYPPKGGWRPFEHGPRNCLGQTLAMLDVKVTLAMVVRELDVRSVYDEWDRVHGTRGKVKTVNGERAYQTQVGGAHPADGFPCRVRFRGEGEVKG</sequence>
<keyword evidence="3" id="KW-0436">Ligase</keyword>
<dbReference type="InterPro" id="IPR009080">
    <property type="entry name" value="tRNAsynth_Ia_anticodon-bd"/>
</dbReference>
<gene>
    <name evidence="11" type="ORF">NEMBOFW57_008996</name>
</gene>
<evidence type="ECO:0000256" key="8">
    <source>
        <dbReference type="ARBA" id="ARBA00033033"/>
    </source>
</evidence>
<evidence type="ECO:0000256" key="2">
    <source>
        <dbReference type="ARBA" id="ARBA00012837"/>
    </source>
</evidence>
<dbReference type="SUPFAM" id="SSF52374">
    <property type="entry name" value="Nucleotidylyl transferase"/>
    <property type="match status" value="1"/>
</dbReference>
<dbReference type="InterPro" id="IPR001412">
    <property type="entry name" value="aa-tRNA-synth_I_CS"/>
</dbReference>
<dbReference type="InterPro" id="IPR035684">
    <property type="entry name" value="ArgRS_core"/>
</dbReference>
<dbReference type="EC" id="6.1.1.19" evidence="2"/>
<evidence type="ECO:0000313" key="12">
    <source>
        <dbReference type="Proteomes" id="UP001197093"/>
    </source>
</evidence>
<protein>
    <recommendedName>
        <fullName evidence="2">arginine--tRNA ligase</fullName>
        <ecNumber evidence="2">6.1.1.19</ecNumber>
    </recommendedName>
    <alternativeName>
        <fullName evidence="8">Arginyl-tRNA synthetase</fullName>
    </alternativeName>
</protein>
<dbReference type="GO" id="GO:0004497">
    <property type="term" value="F:monooxygenase activity"/>
    <property type="evidence" value="ECO:0007669"/>
    <property type="project" value="InterPro"/>
</dbReference>
<dbReference type="EMBL" id="JAHCVI010000004">
    <property type="protein sequence ID" value="KAG7286685.1"/>
    <property type="molecule type" value="Genomic_DNA"/>
</dbReference>
<evidence type="ECO:0000256" key="4">
    <source>
        <dbReference type="ARBA" id="ARBA00022741"/>
    </source>
</evidence>
<dbReference type="Pfam" id="PF00067">
    <property type="entry name" value="p450"/>
    <property type="match status" value="1"/>
</dbReference>
<dbReference type="PRINTS" id="PR01038">
    <property type="entry name" value="TRNASYNTHARG"/>
</dbReference>
<dbReference type="GO" id="GO:0020037">
    <property type="term" value="F:heme binding"/>
    <property type="evidence" value="ECO:0007669"/>
    <property type="project" value="InterPro"/>
</dbReference>
<dbReference type="InterPro" id="IPR014729">
    <property type="entry name" value="Rossmann-like_a/b/a_fold"/>
</dbReference>
<evidence type="ECO:0000313" key="11">
    <source>
        <dbReference type="EMBL" id="KAG7286685.1"/>
    </source>
</evidence>
<evidence type="ECO:0000256" key="5">
    <source>
        <dbReference type="ARBA" id="ARBA00022840"/>
    </source>
</evidence>
<evidence type="ECO:0000256" key="7">
    <source>
        <dbReference type="ARBA" id="ARBA00023146"/>
    </source>
</evidence>
<feature type="domain" description="DALR anticodon binding" evidence="10">
    <location>
        <begin position="521"/>
        <end position="648"/>
    </location>
</feature>
<dbReference type="SUPFAM" id="SSF55190">
    <property type="entry name" value="Arginyl-tRNA synthetase (ArgRS), N-terminal 'additional' domain"/>
    <property type="match status" value="1"/>
</dbReference>
<dbReference type="Pfam" id="PF00750">
    <property type="entry name" value="tRNA-synt_1d"/>
    <property type="match status" value="1"/>
</dbReference>
<dbReference type="InterPro" id="IPR036695">
    <property type="entry name" value="Arg-tRNA-synth_N_sf"/>
</dbReference>
<dbReference type="SUPFAM" id="SSF48264">
    <property type="entry name" value="Cytochrome P450"/>
    <property type="match status" value="1"/>
</dbReference>
<dbReference type="Gene3D" id="3.40.50.620">
    <property type="entry name" value="HUPs"/>
    <property type="match status" value="1"/>
</dbReference>
<reference evidence="11" key="1">
    <citation type="submission" date="2023-02" db="EMBL/GenBank/DDBJ databases">
        <authorList>
            <person name="Palmer J.M."/>
        </authorList>
    </citation>
    <scope>NUCLEOTIDE SEQUENCE</scope>
    <source>
        <strain evidence="11">FW57</strain>
    </source>
</reference>
<dbReference type="PANTHER" id="PTHR11956">
    <property type="entry name" value="ARGINYL-TRNA SYNTHETASE"/>
    <property type="match status" value="1"/>
</dbReference>
<evidence type="ECO:0000259" key="10">
    <source>
        <dbReference type="SMART" id="SM00836"/>
    </source>
</evidence>
<dbReference type="Gene3D" id="3.30.1360.70">
    <property type="entry name" value="Arginyl tRNA synthetase N-terminal domain"/>
    <property type="match status" value="1"/>
</dbReference>
<dbReference type="GO" id="GO:0005506">
    <property type="term" value="F:iron ion binding"/>
    <property type="evidence" value="ECO:0007669"/>
    <property type="project" value="InterPro"/>
</dbReference>
<evidence type="ECO:0000256" key="9">
    <source>
        <dbReference type="ARBA" id="ARBA00049339"/>
    </source>
</evidence>
<dbReference type="Pfam" id="PF05746">
    <property type="entry name" value="DALR_1"/>
    <property type="match status" value="1"/>
</dbReference>
<dbReference type="Gene3D" id="1.10.730.10">
    <property type="entry name" value="Isoleucyl-tRNA Synthetase, Domain 1"/>
    <property type="match status" value="1"/>
</dbReference>
<dbReference type="FunFam" id="1.10.730.10:FF:000006">
    <property type="entry name" value="Arginyl-tRNA synthetase 2, mitochondrial"/>
    <property type="match status" value="1"/>
</dbReference>
<keyword evidence="4" id="KW-0547">Nucleotide-binding</keyword>
<dbReference type="InterPro" id="IPR008909">
    <property type="entry name" value="DALR_anticod-bd"/>
</dbReference>
<evidence type="ECO:0000256" key="3">
    <source>
        <dbReference type="ARBA" id="ARBA00022598"/>
    </source>
</evidence>
<keyword evidence="12" id="KW-1185">Reference proteome</keyword>
<comment type="similarity">
    <text evidence="1">Belongs to the class-I aminoacyl-tRNA synthetase family.</text>
</comment>
<dbReference type="PROSITE" id="PS00178">
    <property type="entry name" value="AA_TRNA_LIGASE_I"/>
    <property type="match status" value="1"/>
</dbReference>
<dbReference type="InterPro" id="IPR036396">
    <property type="entry name" value="Cyt_P450_sf"/>
</dbReference>